<reference evidence="3 4" key="1">
    <citation type="submission" date="2019-05" db="EMBL/GenBank/DDBJ databases">
        <title>Verrucobacter flavum gen. nov., sp. nov. a new member of the family Verrucomicrobiaceae.</title>
        <authorList>
            <person name="Szuroczki S."/>
            <person name="Abbaszade G."/>
            <person name="Szabo A."/>
            <person name="Felfoldi T."/>
            <person name="Schumann P."/>
            <person name="Boka K."/>
            <person name="Keki Z."/>
            <person name="Toumi M."/>
            <person name="Toth E."/>
        </authorList>
    </citation>
    <scope>NUCLEOTIDE SEQUENCE [LARGE SCALE GENOMIC DNA]</scope>
    <source>
        <strain evidence="3 4">MG-N-17</strain>
    </source>
</reference>
<proteinExistence type="predicted"/>
<name>A0A5R8KHE0_9BACT</name>
<protein>
    <recommendedName>
        <fullName evidence="2">Anaphase-promoting complex subunit 4-like WD40 domain-containing protein</fullName>
    </recommendedName>
</protein>
<dbReference type="RefSeq" id="WP_138085281.1">
    <property type="nucleotide sequence ID" value="NZ_VAUV01000004.1"/>
</dbReference>
<dbReference type="AlphaFoldDB" id="A0A5R8KHE0"/>
<evidence type="ECO:0000256" key="1">
    <source>
        <dbReference type="SAM" id="Phobius"/>
    </source>
</evidence>
<dbReference type="Proteomes" id="UP000306196">
    <property type="component" value="Unassembled WGS sequence"/>
</dbReference>
<evidence type="ECO:0000313" key="3">
    <source>
        <dbReference type="EMBL" id="TLD71687.1"/>
    </source>
</evidence>
<dbReference type="InterPro" id="IPR024977">
    <property type="entry name" value="Apc4-like_WD40_dom"/>
</dbReference>
<organism evidence="3 4">
    <name type="scientific">Phragmitibacter flavus</name>
    <dbReference type="NCBI Taxonomy" id="2576071"/>
    <lineage>
        <taxon>Bacteria</taxon>
        <taxon>Pseudomonadati</taxon>
        <taxon>Verrucomicrobiota</taxon>
        <taxon>Verrucomicrobiia</taxon>
        <taxon>Verrucomicrobiales</taxon>
        <taxon>Verrucomicrobiaceae</taxon>
        <taxon>Phragmitibacter</taxon>
    </lineage>
</organism>
<gene>
    <name evidence="3" type="ORF">FEM03_05990</name>
</gene>
<sequence length="164" mass="18293">MSGLLGVNLDELNQRDAAECARHWRKLFFLSAAVVAVIALLGAATWMQSDRRQHLLTTASERDHAAAEQALVEDDWPLAVAYLDRSLIYWPQNQDAVSLLWSLLRYRPAADSLVSRQRHELNQPVQGLAWSPDSQQLLVRLAEGELRVLNVAAGQFVEPAINVG</sequence>
<dbReference type="EMBL" id="VAUV01000004">
    <property type="protein sequence ID" value="TLD71687.1"/>
    <property type="molecule type" value="Genomic_DNA"/>
</dbReference>
<keyword evidence="1" id="KW-0812">Transmembrane</keyword>
<feature type="transmembrane region" description="Helical" evidence="1">
    <location>
        <begin position="27"/>
        <end position="47"/>
    </location>
</feature>
<comment type="caution">
    <text evidence="3">The sequence shown here is derived from an EMBL/GenBank/DDBJ whole genome shotgun (WGS) entry which is preliminary data.</text>
</comment>
<keyword evidence="1" id="KW-0472">Membrane</keyword>
<keyword evidence="4" id="KW-1185">Reference proteome</keyword>
<dbReference type="Pfam" id="PF12894">
    <property type="entry name" value="ANAPC4_WD40"/>
    <property type="match status" value="1"/>
</dbReference>
<keyword evidence="1" id="KW-1133">Transmembrane helix</keyword>
<feature type="domain" description="Anaphase-promoting complex subunit 4-like WD40" evidence="2">
    <location>
        <begin position="107"/>
        <end position="158"/>
    </location>
</feature>
<accession>A0A5R8KHE0</accession>
<dbReference type="SUPFAM" id="SSF69322">
    <property type="entry name" value="Tricorn protease domain 2"/>
    <property type="match status" value="1"/>
</dbReference>
<evidence type="ECO:0000313" key="4">
    <source>
        <dbReference type="Proteomes" id="UP000306196"/>
    </source>
</evidence>
<evidence type="ECO:0000259" key="2">
    <source>
        <dbReference type="Pfam" id="PF12894"/>
    </source>
</evidence>